<dbReference type="AlphaFoldDB" id="A0A6A6VQD7"/>
<name>A0A6A6VQD7_9PLEO</name>
<protein>
    <submittedName>
        <fullName evidence="2">Uncharacterized protein</fullName>
    </submittedName>
</protein>
<accession>A0A6A6VQD7</accession>
<feature type="region of interest" description="Disordered" evidence="1">
    <location>
        <begin position="1"/>
        <end position="97"/>
    </location>
</feature>
<evidence type="ECO:0000256" key="1">
    <source>
        <dbReference type="SAM" id="MobiDB-lite"/>
    </source>
</evidence>
<keyword evidence="3" id="KW-1185">Reference proteome</keyword>
<gene>
    <name evidence="2" type="ORF">M011DRAFT_22267</name>
</gene>
<proteinExistence type="predicted"/>
<dbReference type="Proteomes" id="UP000799440">
    <property type="component" value="Unassembled WGS sequence"/>
</dbReference>
<evidence type="ECO:0000313" key="2">
    <source>
        <dbReference type="EMBL" id="KAF2752335.1"/>
    </source>
</evidence>
<organism evidence="2 3">
    <name type="scientific">Sporormia fimetaria CBS 119925</name>
    <dbReference type="NCBI Taxonomy" id="1340428"/>
    <lineage>
        <taxon>Eukaryota</taxon>
        <taxon>Fungi</taxon>
        <taxon>Dikarya</taxon>
        <taxon>Ascomycota</taxon>
        <taxon>Pezizomycotina</taxon>
        <taxon>Dothideomycetes</taxon>
        <taxon>Pleosporomycetidae</taxon>
        <taxon>Pleosporales</taxon>
        <taxon>Sporormiaceae</taxon>
        <taxon>Sporormia</taxon>
    </lineage>
</organism>
<sequence length="106" mass="10800">MEPPPACLLPSASRCSHGFIPPSSTLPSHPLTSHAGPSSAEHEEPSITDHVQPSPTESESSTTEHADEPAEPLHEPEAADEASAMVTPAESTTAGLVGVMAIGIAT</sequence>
<feature type="compositionally biased region" description="Basic and acidic residues" evidence="1">
    <location>
        <begin position="62"/>
        <end position="77"/>
    </location>
</feature>
<dbReference type="EMBL" id="MU006561">
    <property type="protein sequence ID" value="KAF2752335.1"/>
    <property type="molecule type" value="Genomic_DNA"/>
</dbReference>
<evidence type="ECO:0000313" key="3">
    <source>
        <dbReference type="Proteomes" id="UP000799440"/>
    </source>
</evidence>
<feature type="compositionally biased region" description="Low complexity" evidence="1">
    <location>
        <begin position="21"/>
        <end position="34"/>
    </location>
</feature>
<reference evidence="2" key="1">
    <citation type="journal article" date="2020" name="Stud. Mycol.">
        <title>101 Dothideomycetes genomes: a test case for predicting lifestyles and emergence of pathogens.</title>
        <authorList>
            <person name="Haridas S."/>
            <person name="Albert R."/>
            <person name="Binder M."/>
            <person name="Bloem J."/>
            <person name="Labutti K."/>
            <person name="Salamov A."/>
            <person name="Andreopoulos B."/>
            <person name="Baker S."/>
            <person name="Barry K."/>
            <person name="Bills G."/>
            <person name="Bluhm B."/>
            <person name="Cannon C."/>
            <person name="Castanera R."/>
            <person name="Culley D."/>
            <person name="Daum C."/>
            <person name="Ezra D."/>
            <person name="Gonzalez J."/>
            <person name="Henrissat B."/>
            <person name="Kuo A."/>
            <person name="Liang C."/>
            <person name="Lipzen A."/>
            <person name="Lutzoni F."/>
            <person name="Magnuson J."/>
            <person name="Mondo S."/>
            <person name="Nolan M."/>
            <person name="Ohm R."/>
            <person name="Pangilinan J."/>
            <person name="Park H.-J."/>
            <person name="Ramirez L."/>
            <person name="Alfaro M."/>
            <person name="Sun H."/>
            <person name="Tritt A."/>
            <person name="Yoshinaga Y."/>
            <person name="Zwiers L.-H."/>
            <person name="Turgeon B."/>
            <person name="Goodwin S."/>
            <person name="Spatafora J."/>
            <person name="Crous P."/>
            <person name="Grigoriev I."/>
        </authorList>
    </citation>
    <scope>NUCLEOTIDE SEQUENCE</scope>
    <source>
        <strain evidence="2">CBS 119925</strain>
    </source>
</reference>